<dbReference type="InterPro" id="IPR050697">
    <property type="entry name" value="Adenylyl/Guanylyl_Cyclase_3/4"/>
</dbReference>
<evidence type="ECO:0000256" key="1">
    <source>
        <dbReference type="ARBA" id="ARBA00005381"/>
    </source>
</evidence>
<dbReference type="PROSITE" id="PS50125">
    <property type="entry name" value="GUANYLATE_CYCLASE_2"/>
    <property type="match status" value="1"/>
</dbReference>
<feature type="domain" description="Guanylate cyclase" evidence="2">
    <location>
        <begin position="93"/>
        <end position="205"/>
    </location>
</feature>
<dbReference type="GO" id="GO:0035556">
    <property type="term" value="P:intracellular signal transduction"/>
    <property type="evidence" value="ECO:0007669"/>
    <property type="project" value="InterPro"/>
</dbReference>
<dbReference type="PANTHER" id="PTHR43081">
    <property type="entry name" value="ADENYLATE CYCLASE, TERMINAL-DIFFERENTIATION SPECIFIC-RELATED"/>
    <property type="match status" value="1"/>
</dbReference>
<dbReference type="OrthoDB" id="5494175at2"/>
<dbReference type="AlphaFoldDB" id="A0A1H0VHA4"/>
<keyword evidence="4" id="KW-1185">Reference proteome</keyword>
<organism evidence="3 4">
    <name type="scientific">Actinokineospora alba</name>
    <dbReference type="NCBI Taxonomy" id="504798"/>
    <lineage>
        <taxon>Bacteria</taxon>
        <taxon>Bacillati</taxon>
        <taxon>Actinomycetota</taxon>
        <taxon>Actinomycetes</taxon>
        <taxon>Pseudonocardiales</taxon>
        <taxon>Pseudonocardiaceae</taxon>
        <taxon>Actinokineospora</taxon>
    </lineage>
</organism>
<dbReference type="InterPro" id="IPR001054">
    <property type="entry name" value="A/G_cyclase"/>
</dbReference>
<comment type="similarity">
    <text evidence="1">Belongs to the adenylyl cyclase class-3 family.</text>
</comment>
<dbReference type="EMBL" id="FNJB01000014">
    <property type="protein sequence ID" value="SDP77929.1"/>
    <property type="molecule type" value="Genomic_DNA"/>
</dbReference>
<gene>
    <name evidence="3" type="ORF">SAMN05192558_11439</name>
</gene>
<dbReference type="RefSeq" id="WP_091383014.1">
    <property type="nucleotide sequence ID" value="NZ_FNDV01000012.1"/>
</dbReference>
<dbReference type="GO" id="GO:0006171">
    <property type="term" value="P:cAMP biosynthetic process"/>
    <property type="evidence" value="ECO:0007669"/>
    <property type="project" value="TreeGrafter"/>
</dbReference>
<dbReference type="Proteomes" id="UP000199651">
    <property type="component" value="Unassembled WGS sequence"/>
</dbReference>
<evidence type="ECO:0000259" key="2">
    <source>
        <dbReference type="PROSITE" id="PS50125"/>
    </source>
</evidence>
<dbReference type="Pfam" id="PF00211">
    <property type="entry name" value="Guanylate_cyc"/>
    <property type="match status" value="1"/>
</dbReference>
<dbReference type="InterPro" id="IPR029787">
    <property type="entry name" value="Nucleotide_cyclase"/>
</dbReference>
<sequence length="262" mass="28050">MSEERAWVRLRRLLRASDQHVGVLKTVRTVRRLAPGHLAPAIGDRPSDRVARLISQARADQPSAVRELGLTAVQVWQALSGSGGVAADGAEVTILFTDLVGFSSWALEAGDDQVLRLLGEVGHASDKVIAQHGGTVVKSLGDGVMAVFRDTGPAIDAAYEACTAISAITIEGYRPQLRTGLHSGTPRRVGTDYLGVDVNVAARVAAAAGSGEVLVSGPALANVDTDRYTIRRRRRFRAKGTPRDLEVFSVVPRYRDDDVHGR</sequence>
<dbReference type="SMART" id="SM00044">
    <property type="entry name" value="CYCc"/>
    <property type="match status" value="1"/>
</dbReference>
<dbReference type="SUPFAM" id="SSF55073">
    <property type="entry name" value="Nucleotide cyclase"/>
    <property type="match status" value="1"/>
</dbReference>
<name>A0A1H0VHA4_9PSEU</name>
<evidence type="ECO:0000313" key="4">
    <source>
        <dbReference type="Proteomes" id="UP000199651"/>
    </source>
</evidence>
<dbReference type="CDD" id="cd07302">
    <property type="entry name" value="CHD"/>
    <property type="match status" value="1"/>
</dbReference>
<protein>
    <submittedName>
        <fullName evidence="3">Adenylate cyclase, class 3</fullName>
    </submittedName>
</protein>
<proteinExistence type="inferred from homology"/>
<dbReference type="PANTHER" id="PTHR43081:SF19">
    <property type="entry name" value="PH-SENSITIVE ADENYLATE CYCLASE RV1264"/>
    <property type="match status" value="1"/>
</dbReference>
<accession>A0A1H0VHA4</accession>
<dbReference type="STRING" id="504798.SAMN05421871_11239"/>
<evidence type="ECO:0000313" key="3">
    <source>
        <dbReference type="EMBL" id="SDP77929.1"/>
    </source>
</evidence>
<dbReference type="GO" id="GO:0004016">
    <property type="term" value="F:adenylate cyclase activity"/>
    <property type="evidence" value="ECO:0007669"/>
    <property type="project" value="UniProtKB-ARBA"/>
</dbReference>
<reference evidence="4" key="1">
    <citation type="submission" date="2016-10" db="EMBL/GenBank/DDBJ databases">
        <authorList>
            <person name="Varghese N."/>
            <person name="Submissions S."/>
        </authorList>
    </citation>
    <scope>NUCLEOTIDE SEQUENCE [LARGE SCALE GENOMIC DNA]</scope>
    <source>
        <strain evidence="4">IBRC-M 10655</strain>
    </source>
</reference>
<dbReference type="Gene3D" id="3.30.70.1230">
    <property type="entry name" value="Nucleotide cyclase"/>
    <property type="match status" value="1"/>
</dbReference>